<comment type="caution">
    <text evidence="2">The sequence shown here is derived from an EMBL/GenBank/DDBJ whole genome shotgun (WGS) entry which is preliminary data.</text>
</comment>
<keyword evidence="1" id="KW-0732">Signal</keyword>
<reference evidence="2 3" key="1">
    <citation type="submission" date="2024-01" db="EMBL/GenBank/DDBJ databases">
        <title>Complete genome of Cladobotryum mycophilum ATHUM6906.</title>
        <authorList>
            <person name="Christinaki A.C."/>
            <person name="Myridakis A.I."/>
            <person name="Kouvelis V.N."/>
        </authorList>
    </citation>
    <scope>NUCLEOTIDE SEQUENCE [LARGE SCALE GENOMIC DNA]</scope>
    <source>
        <strain evidence="2 3">ATHUM6906</strain>
    </source>
</reference>
<evidence type="ECO:0000313" key="2">
    <source>
        <dbReference type="EMBL" id="KAK5988911.1"/>
    </source>
</evidence>
<protein>
    <submittedName>
        <fullName evidence="2">Uncharacterized protein</fullName>
    </submittedName>
</protein>
<accession>A0ABR0SB76</accession>
<gene>
    <name evidence="2" type="ORF">PT974_10408</name>
</gene>
<evidence type="ECO:0000256" key="1">
    <source>
        <dbReference type="SAM" id="SignalP"/>
    </source>
</evidence>
<feature type="chain" id="PRO_5045043366" evidence="1">
    <location>
        <begin position="21"/>
        <end position="148"/>
    </location>
</feature>
<name>A0ABR0SB76_9HYPO</name>
<feature type="signal peptide" evidence="1">
    <location>
        <begin position="1"/>
        <end position="20"/>
    </location>
</feature>
<dbReference type="EMBL" id="JAVFKD010000015">
    <property type="protein sequence ID" value="KAK5988911.1"/>
    <property type="molecule type" value="Genomic_DNA"/>
</dbReference>
<dbReference type="Proteomes" id="UP001338125">
    <property type="component" value="Unassembled WGS sequence"/>
</dbReference>
<evidence type="ECO:0000313" key="3">
    <source>
        <dbReference type="Proteomes" id="UP001338125"/>
    </source>
</evidence>
<organism evidence="2 3">
    <name type="scientific">Cladobotryum mycophilum</name>
    <dbReference type="NCBI Taxonomy" id="491253"/>
    <lineage>
        <taxon>Eukaryota</taxon>
        <taxon>Fungi</taxon>
        <taxon>Dikarya</taxon>
        <taxon>Ascomycota</taxon>
        <taxon>Pezizomycotina</taxon>
        <taxon>Sordariomycetes</taxon>
        <taxon>Hypocreomycetidae</taxon>
        <taxon>Hypocreales</taxon>
        <taxon>Hypocreaceae</taxon>
        <taxon>Cladobotryum</taxon>
    </lineage>
</organism>
<sequence>MKFSICFVATLAGFTNVVNAAPPATAVELEPAGTRCEVICIDAINDCKQFWGGCYNPCYEQAPTPPPCMTTAKPIATALSQKPTDDCRTRTVCVDAINKCGVRYGACIPDCKPWSISAPPCSLETQTIATLTSKVITAHVTSSPIPWI</sequence>
<proteinExistence type="predicted"/>
<keyword evidence="3" id="KW-1185">Reference proteome</keyword>